<dbReference type="Proteomes" id="UP001433508">
    <property type="component" value="Unassembled WGS sequence"/>
</dbReference>
<protein>
    <submittedName>
        <fullName evidence="1">RF-1 domain-containing protein</fullName>
    </submittedName>
</protein>
<keyword evidence="2" id="KW-1185">Reference proteome</keyword>
<evidence type="ECO:0000313" key="2">
    <source>
        <dbReference type="Proteomes" id="UP001433508"/>
    </source>
</evidence>
<gene>
    <name evidence="1" type="ORF">V1525DRAFT_397305</name>
</gene>
<reference evidence="2" key="1">
    <citation type="journal article" date="2024" name="Front. Bioeng. Biotechnol.">
        <title>Genome-scale model development and genomic sequencing of the oleaginous clade Lipomyces.</title>
        <authorList>
            <person name="Czajka J.J."/>
            <person name="Han Y."/>
            <person name="Kim J."/>
            <person name="Mondo S.J."/>
            <person name="Hofstad B.A."/>
            <person name="Robles A."/>
            <person name="Haridas S."/>
            <person name="Riley R."/>
            <person name="LaButti K."/>
            <person name="Pangilinan J."/>
            <person name="Andreopoulos W."/>
            <person name="Lipzen A."/>
            <person name="Yan J."/>
            <person name="Wang M."/>
            <person name="Ng V."/>
            <person name="Grigoriev I.V."/>
            <person name="Spatafora J.W."/>
            <person name="Magnuson J.K."/>
            <person name="Baker S.E."/>
            <person name="Pomraning K.R."/>
        </authorList>
    </citation>
    <scope>NUCLEOTIDE SEQUENCE [LARGE SCALE GENOMIC DNA]</scope>
    <source>
        <strain evidence="2">CBS 7786</strain>
    </source>
</reference>
<name>A0ACC3T9W2_LIPKO</name>
<sequence>MNCFVVMRRRLTAVLSSKTASKSLVFHVTNRLAESQYGNSYSELPAIRSHARTISSSTPRCKKDALPPRPSIPEDEIEEVFIKGGGKGGQKINKTNSKVQLRHIPTGLVVSSQATRSREQNRKLARRELAEELEFLQDPENSRRGQKIKQLQKKKAQQRKKAIRRDKERRGLEPVEELEAIESGAGEDTSAGSDPTFGEDTDMKDSAELGFKFDLIKGKHNKGGDGGDSIN</sequence>
<organism evidence="1 2">
    <name type="scientific">Lipomyces kononenkoae</name>
    <name type="common">Yeast</name>
    <dbReference type="NCBI Taxonomy" id="34357"/>
    <lineage>
        <taxon>Eukaryota</taxon>
        <taxon>Fungi</taxon>
        <taxon>Dikarya</taxon>
        <taxon>Ascomycota</taxon>
        <taxon>Saccharomycotina</taxon>
        <taxon>Lipomycetes</taxon>
        <taxon>Lipomycetales</taxon>
        <taxon>Lipomycetaceae</taxon>
        <taxon>Lipomyces</taxon>
    </lineage>
</organism>
<dbReference type="EMBL" id="MU971344">
    <property type="protein sequence ID" value="KAK9239677.1"/>
    <property type="molecule type" value="Genomic_DNA"/>
</dbReference>
<proteinExistence type="predicted"/>
<evidence type="ECO:0000313" key="1">
    <source>
        <dbReference type="EMBL" id="KAK9239677.1"/>
    </source>
</evidence>
<accession>A0ACC3T9W2</accession>
<comment type="caution">
    <text evidence="1">The sequence shown here is derived from an EMBL/GenBank/DDBJ whole genome shotgun (WGS) entry which is preliminary data.</text>
</comment>